<dbReference type="PANTHER" id="PTHR42901:SF1">
    <property type="entry name" value="ALCOHOL DEHYDROGENASE"/>
    <property type="match status" value="1"/>
</dbReference>
<dbReference type="Proteomes" id="UP000093894">
    <property type="component" value="Unassembled WGS sequence"/>
</dbReference>
<evidence type="ECO:0000256" key="3">
    <source>
        <dbReference type="SAM" id="MobiDB-lite"/>
    </source>
</evidence>
<dbReference type="SUPFAM" id="SSF51735">
    <property type="entry name" value="NAD(P)-binding Rossmann-fold domains"/>
    <property type="match status" value="1"/>
</dbReference>
<organism evidence="4 5">
    <name type="scientific">Mycobacterium colombiense</name>
    <dbReference type="NCBI Taxonomy" id="339268"/>
    <lineage>
        <taxon>Bacteria</taxon>
        <taxon>Bacillati</taxon>
        <taxon>Actinomycetota</taxon>
        <taxon>Actinomycetes</taxon>
        <taxon>Mycobacteriales</taxon>
        <taxon>Mycobacteriaceae</taxon>
        <taxon>Mycobacterium</taxon>
        <taxon>Mycobacterium avium complex (MAC)</taxon>
    </lineage>
</organism>
<dbReference type="GO" id="GO:0016491">
    <property type="term" value="F:oxidoreductase activity"/>
    <property type="evidence" value="ECO:0007669"/>
    <property type="project" value="UniProtKB-KW"/>
</dbReference>
<comment type="similarity">
    <text evidence="1">Belongs to the short-chain dehydrogenases/reductases (SDR) family.</text>
</comment>
<proteinExistence type="inferred from homology"/>
<evidence type="ECO:0000313" key="4">
    <source>
        <dbReference type="EMBL" id="OBJ60756.1"/>
    </source>
</evidence>
<dbReference type="Pfam" id="PF00106">
    <property type="entry name" value="adh_short"/>
    <property type="match status" value="1"/>
</dbReference>
<dbReference type="InterPro" id="IPR036291">
    <property type="entry name" value="NAD(P)-bd_dom_sf"/>
</dbReference>
<reference evidence="4 5" key="1">
    <citation type="submission" date="2016-06" db="EMBL/GenBank/DDBJ databases">
        <authorList>
            <person name="Sutton G."/>
            <person name="Brinkac L."/>
            <person name="Sanka R."/>
            <person name="Adams M."/>
            <person name="Lau E."/>
            <person name="Garcia-Basteiro A."/>
            <person name="Lopez-Varela E."/>
            <person name="Palencia S."/>
        </authorList>
    </citation>
    <scope>NUCLEOTIDE SEQUENCE [LARGE SCALE GENOMIC DNA]</scope>
    <source>
        <strain evidence="4 5">1164983.0</strain>
    </source>
</reference>
<sequence length="159" mass="16862">MKTIDANSVAAVTLTHLFAPAMAERGRGGLIFVGPLAGIAGQALEATYSAAKAFTQYLAEALWSELTDRGVDVVCVPLAGTRTPALEAKALMDVSMLPTAEEVVTEAMAHLQDGPVFVPGEANRRLFDKTTGPRSPCGDPGYVQARPPRCGHRLNQRET</sequence>
<keyword evidence="2" id="KW-0560">Oxidoreductase</keyword>
<name>A0A853M097_9MYCO</name>
<accession>A0A853M097</accession>
<evidence type="ECO:0000256" key="1">
    <source>
        <dbReference type="ARBA" id="ARBA00006484"/>
    </source>
</evidence>
<protein>
    <recommendedName>
        <fullName evidence="6">SDR family NAD(P)-dependent oxidoreductase</fullName>
    </recommendedName>
</protein>
<evidence type="ECO:0000256" key="2">
    <source>
        <dbReference type="ARBA" id="ARBA00023002"/>
    </source>
</evidence>
<dbReference type="Gene3D" id="3.40.50.720">
    <property type="entry name" value="NAD(P)-binding Rossmann-like Domain"/>
    <property type="match status" value="1"/>
</dbReference>
<evidence type="ECO:0008006" key="6">
    <source>
        <dbReference type="Google" id="ProtNLM"/>
    </source>
</evidence>
<gene>
    <name evidence="4" type="ORF">A5628_06800</name>
</gene>
<feature type="compositionally biased region" description="Basic residues" evidence="3">
    <location>
        <begin position="149"/>
        <end position="159"/>
    </location>
</feature>
<dbReference type="EMBL" id="LZLG01000066">
    <property type="protein sequence ID" value="OBJ60756.1"/>
    <property type="molecule type" value="Genomic_DNA"/>
</dbReference>
<feature type="region of interest" description="Disordered" evidence="3">
    <location>
        <begin position="129"/>
        <end position="159"/>
    </location>
</feature>
<evidence type="ECO:0000313" key="5">
    <source>
        <dbReference type="Proteomes" id="UP000093894"/>
    </source>
</evidence>
<dbReference type="AlphaFoldDB" id="A0A853M097"/>
<dbReference type="PANTHER" id="PTHR42901">
    <property type="entry name" value="ALCOHOL DEHYDROGENASE"/>
    <property type="match status" value="1"/>
</dbReference>
<comment type="caution">
    <text evidence="4">The sequence shown here is derived from an EMBL/GenBank/DDBJ whole genome shotgun (WGS) entry which is preliminary data.</text>
</comment>
<dbReference type="InterPro" id="IPR002347">
    <property type="entry name" value="SDR_fam"/>
</dbReference>